<reference evidence="5 6" key="1">
    <citation type="submission" date="2020-07" db="EMBL/GenBank/DDBJ databases">
        <title>Sequencing the genomes of 1000 actinobacteria strains.</title>
        <authorList>
            <person name="Klenk H.-P."/>
        </authorList>
    </citation>
    <scope>NUCLEOTIDE SEQUENCE [LARGE SCALE GENOMIC DNA]</scope>
    <source>
        <strain evidence="5 6">DSM 26341</strain>
    </source>
</reference>
<feature type="domain" description="HTH deoR-type" evidence="4">
    <location>
        <begin position="3"/>
        <end position="58"/>
    </location>
</feature>
<accession>A0A7Z0D096</accession>
<keyword evidence="6" id="KW-1185">Reference proteome</keyword>
<keyword evidence="2" id="KW-0238">DNA-binding</keyword>
<dbReference type="Pfam" id="PF00455">
    <property type="entry name" value="DeoRC"/>
    <property type="match status" value="1"/>
</dbReference>
<dbReference type="InterPro" id="IPR050313">
    <property type="entry name" value="Carb_Metab_HTH_regulators"/>
</dbReference>
<dbReference type="SMART" id="SM01134">
    <property type="entry name" value="DeoRC"/>
    <property type="match status" value="1"/>
</dbReference>
<dbReference type="RefSeq" id="WP_179426883.1">
    <property type="nucleotide sequence ID" value="NZ_JACBZP010000001.1"/>
</dbReference>
<dbReference type="GO" id="GO:0003677">
    <property type="term" value="F:DNA binding"/>
    <property type="evidence" value="ECO:0007669"/>
    <property type="project" value="UniProtKB-KW"/>
</dbReference>
<dbReference type="InterPro" id="IPR018356">
    <property type="entry name" value="Tscrpt_reg_HTH_DeoR_CS"/>
</dbReference>
<dbReference type="InterPro" id="IPR037171">
    <property type="entry name" value="NagB/RpiA_transferase-like"/>
</dbReference>
<evidence type="ECO:0000313" key="5">
    <source>
        <dbReference type="EMBL" id="NYI67121.1"/>
    </source>
</evidence>
<dbReference type="SMART" id="SM00420">
    <property type="entry name" value="HTH_DEOR"/>
    <property type="match status" value="1"/>
</dbReference>
<evidence type="ECO:0000256" key="1">
    <source>
        <dbReference type="ARBA" id="ARBA00023015"/>
    </source>
</evidence>
<dbReference type="Pfam" id="PF08220">
    <property type="entry name" value="HTH_DeoR"/>
    <property type="match status" value="1"/>
</dbReference>
<dbReference type="InterPro" id="IPR014036">
    <property type="entry name" value="DeoR-like_C"/>
</dbReference>
<proteinExistence type="predicted"/>
<dbReference type="Gene3D" id="1.10.10.10">
    <property type="entry name" value="Winged helix-like DNA-binding domain superfamily/Winged helix DNA-binding domain"/>
    <property type="match status" value="1"/>
</dbReference>
<dbReference type="Proteomes" id="UP000539111">
    <property type="component" value="Unassembled WGS sequence"/>
</dbReference>
<dbReference type="PROSITE" id="PS00894">
    <property type="entry name" value="HTH_DEOR_1"/>
    <property type="match status" value="1"/>
</dbReference>
<dbReference type="InterPro" id="IPR001034">
    <property type="entry name" value="DeoR_HTH"/>
</dbReference>
<organism evidence="5 6">
    <name type="scientific">Spelaeicoccus albus</name>
    <dbReference type="NCBI Taxonomy" id="1280376"/>
    <lineage>
        <taxon>Bacteria</taxon>
        <taxon>Bacillati</taxon>
        <taxon>Actinomycetota</taxon>
        <taxon>Actinomycetes</taxon>
        <taxon>Micrococcales</taxon>
        <taxon>Brevibacteriaceae</taxon>
        <taxon>Spelaeicoccus</taxon>
    </lineage>
</organism>
<gene>
    <name evidence="5" type="ORF">BJY26_001427</name>
</gene>
<dbReference type="PANTHER" id="PTHR30363">
    <property type="entry name" value="HTH-TYPE TRANSCRIPTIONAL REGULATOR SRLR-RELATED"/>
    <property type="match status" value="1"/>
</dbReference>
<protein>
    <submittedName>
        <fullName evidence="5">DeoR family transcriptional regulator of aga operon</fullName>
    </submittedName>
</protein>
<dbReference type="InterPro" id="IPR036390">
    <property type="entry name" value="WH_DNA-bd_sf"/>
</dbReference>
<evidence type="ECO:0000313" key="6">
    <source>
        <dbReference type="Proteomes" id="UP000539111"/>
    </source>
</evidence>
<dbReference type="EMBL" id="JACBZP010000001">
    <property type="protein sequence ID" value="NYI67121.1"/>
    <property type="molecule type" value="Genomic_DNA"/>
</dbReference>
<evidence type="ECO:0000256" key="2">
    <source>
        <dbReference type="ARBA" id="ARBA00023125"/>
    </source>
</evidence>
<name>A0A7Z0D096_9MICO</name>
<dbReference type="SUPFAM" id="SSF100950">
    <property type="entry name" value="NagB/RpiA/CoA transferase-like"/>
    <property type="match status" value="1"/>
</dbReference>
<keyword evidence="1" id="KW-0805">Transcription regulation</keyword>
<keyword evidence="3" id="KW-0804">Transcription</keyword>
<dbReference type="Gene3D" id="3.40.50.1360">
    <property type="match status" value="1"/>
</dbReference>
<dbReference type="PANTHER" id="PTHR30363:SF44">
    <property type="entry name" value="AGA OPERON TRANSCRIPTIONAL REPRESSOR-RELATED"/>
    <property type="match status" value="1"/>
</dbReference>
<dbReference type="SUPFAM" id="SSF46785">
    <property type="entry name" value="Winged helix' DNA-binding domain"/>
    <property type="match status" value="1"/>
</dbReference>
<evidence type="ECO:0000259" key="4">
    <source>
        <dbReference type="PROSITE" id="PS51000"/>
    </source>
</evidence>
<comment type="caution">
    <text evidence="5">The sequence shown here is derived from an EMBL/GenBank/DDBJ whole genome shotgun (WGS) entry which is preliminary data.</text>
</comment>
<dbReference type="AlphaFoldDB" id="A0A7Z0D096"/>
<sequence length="252" mass="27068">MQRKERLNHMVAAIVENGSLDVSTLASEFAVSPATIRRDLDVLEKQRLVSRTHGGASTHTAFNDVPLNYKTAQELPEKRRIARQALTYLDGARVIGMTGGTTAWDFSQLLLDKTALTIVTNAINIATNLVSNPGLRVFAAGGEVRSSSQETIGPSAESFLSSYNIDVAFIGVDGVSAADGCTNYDPIGARANSALIRRAKMSVVLADATKIERVALAQVCPMSAVDVLITDERAPQEAVDRIRHEGCRVICV</sequence>
<dbReference type="PROSITE" id="PS51000">
    <property type="entry name" value="HTH_DEOR_2"/>
    <property type="match status" value="1"/>
</dbReference>
<evidence type="ECO:0000256" key="3">
    <source>
        <dbReference type="ARBA" id="ARBA00023163"/>
    </source>
</evidence>
<dbReference type="GO" id="GO:0003700">
    <property type="term" value="F:DNA-binding transcription factor activity"/>
    <property type="evidence" value="ECO:0007669"/>
    <property type="project" value="InterPro"/>
</dbReference>
<dbReference type="PRINTS" id="PR00037">
    <property type="entry name" value="HTHLACR"/>
</dbReference>
<dbReference type="InterPro" id="IPR036388">
    <property type="entry name" value="WH-like_DNA-bd_sf"/>
</dbReference>